<gene>
    <name evidence="2" type="ORF">HYD69_01675</name>
    <name evidence="1" type="ORF">MBOVJF4278_00499</name>
</gene>
<sequence length="165" mass="19073">MKKHKLENNSMFNIYNQFEEAKMSADFVDYNKLMAQVLLDCNLGFNSHEYVKFNSNFDEALSKKFDIVLEKFVITFNVNHKFSIDALVPMLKSSEDSNTEAVNFASSQEPKFNNLLKLYNKLINDLVIANNKYVELFPNIIVFRSKNTNSLKILFDASSALFRGE</sequence>
<reference evidence="1 3" key="1">
    <citation type="submission" date="2016-06" db="EMBL/GenBank/DDBJ databases">
        <authorList>
            <person name="Kjaerup R.B."/>
            <person name="Dalgaard T.S."/>
            <person name="Juul-Madsen H.R."/>
        </authorList>
    </citation>
    <scope>NUCLEOTIDE SEQUENCE [LARGE SCALE GENOMIC DNA]</scope>
    <source>
        <strain evidence="1">JF4278</strain>
    </source>
</reference>
<evidence type="ECO:0000313" key="3">
    <source>
        <dbReference type="Proteomes" id="UP000233776"/>
    </source>
</evidence>
<dbReference type="EMBL" id="LT578453">
    <property type="protein sequence ID" value="SBO46271.1"/>
    <property type="molecule type" value="Genomic_DNA"/>
</dbReference>
<reference evidence="2 4" key="2">
    <citation type="journal article" date="2020" name="Vet. Res.">
        <title>Phylogenomic analysis of Mycoplasma bovis from Belgian veal, dairy and beef herds.</title>
        <authorList>
            <person name="Bokma J."/>
            <person name="Vereecke N."/>
            <person name="De Bleecker K."/>
            <person name="Callens J."/>
            <person name="Ribbens S."/>
            <person name="Nauwynck H."/>
            <person name="Haesebrouck F."/>
            <person name="Theuns S."/>
            <person name="Boyen F."/>
            <person name="Pardon B."/>
        </authorList>
    </citation>
    <scope>NUCLEOTIDE SEQUENCE [LARGE SCALE GENOMIC DNA]</scope>
    <source>
        <strain evidence="2 4">Mb222</strain>
    </source>
</reference>
<dbReference type="InterPro" id="IPR021222">
    <property type="entry name" value="DUF2714"/>
</dbReference>
<evidence type="ECO:0000313" key="4">
    <source>
        <dbReference type="Proteomes" id="UP000596039"/>
    </source>
</evidence>
<dbReference type="EMBL" id="CP058496">
    <property type="protein sequence ID" value="WHO15375.1"/>
    <property type="molecule type" value="Genomic_DNA"/>
</dbReference>
<evidence type="ECO:0000313" key="1">
    <source>
        <dbReference type="EMBL" id="SBO46271.1"/>
    </source>
</evidence>
<accession>A0A2N8U2M8</accession>
<dbReference type="RefSeq" id="WP_075271108.1">
    <property type="nucleotide sequence ID" value="NZ_CP022586.1"/>
</dbReference>
<evidence type="ECO:0000313" key="2">
    <source>
        <dbReference type="EMBL" id="WHO15375.1"/>
    </source>
</evidence>
<proteinExistence type="predicted"/>
<organism evidence="1 3">
    <name type="scientific">Mycoplasmopsis bovis</name>
    <name type="common">Mycoplasma bovis</name>
    <dbReference type="NCBI Taxonomy" id="28903"/>
    <lineage>
        <taxon>Bacteria</taxon>
        <taxon>Bacillati</taxon>
        <taxon>Mycoplasmatota</taxon>
        <taxon>Mycoplasmoidales</taxon>
        <taxon>Metamycoplasmataceae</taxon>
        <taxon>Mycoplasmopsis</taxon>
    </lineage>
</organism>
<dbReference type="Pfam" id="PF10896">
    <property type="entry name" value="DUF2714"/>
    <property type="match status" value="1"/>
</dbReference>
<dbReference type="Proteomes" id="UP000596039">
    <property type="component" value="Chromosome"/>
</dbReference>
<protein>
    <submittedName>
        <fullName evidence="2">DUF2714 domain-containing protein</fullName>
    </submittedName>
</protein>
<dbReference type="AlphaFoldDB" id="A0A2N8U2M8"/>
<reference evidence="2" key="3">
    <citation type="submission" date="2021-04" db="EMBL/GenBank/DDBJ databases">
        <authorList>
            <person name="Vereecke N."/>
            <person name="Bokma J."/>
        </authorList>
    </citation>
    <scope>NUCLEOTIDE SEQUENCE</scope>
    <source>
        <strain evidence="2">Mb222</strain>
    </source>
</reference>
<dbReference type="Proteomes" id="UP000233776">
    <property type="component" value="Chromosome I"/>
</dbReference>
<keyword evidence="4" id="KW-1185">Reference proteome</keyword>
<name>A0A2N8U2M8_MYCBV</name>